<evidence type="ECO:0000256" key="3">
    <source>
        <dbReference type="SAM" id="MobiDB-lite"/>
    </source>
</evidence>
<dbReference type="InterPro" id="IPR016032">
    <property type="entry name" value="Sig_transdc_resp-reg_C-effctor"/>
</dbReference>
<dbReference type="PANTHER" id="PTHR16305">
    <property type="entry name" value="TESTICULAR SOLUBLE ADENYLYL CYCLASE"/>
    <property type="match status" value="1"/>
</dbReference>
<dbReference type="SMART" id="SM00421">
    <property type="entry name" value="HTH_LUXR"/>
    <property type="match status" value="1"/>
</dbReference>
<dbReference type="AlphaFoldDB" id="A0A516R386"/>
<evidence type="ECO:0000313" key="6">
    <source>
        <dbReference type="Proteomes" id="UP000316806"/>
    </source>
</evidence>
<organism evidence="5 6">
    <name type="scientific">Streptomyces spectabilis</name>
    <dbReference type="NCBI Taxonomy" id="68270"/>
    <lineage>
        <taxon>Bacteria</taxon>
        <taxon>Bacillati</taxon>
        <taxon>Actinomycetota</taxon>
        <taxon>Actinomycetes</taxon>
        <taxon>Kitasatosporales</taxon>
        <taxon>Streptomycetaceae</taxon>
        <taxon>Streptomyces</taxon>
    </lineage>
</organism>
<dbReference type="GO" id="GO:0005524">
    <property type="term" value="F:ATP binding"/>
    <property type="evidence" value="ECO:0007669"/>
    <property type="project" value="UniProtKB-KW"/>
</dbReference>
<dbReference type="Pfam" id="PF13191">
    <property type="entry name" value="AAA_16"/>
    <property type="match status" value="1"/>
</dbReference>
<feature type="domain" description="HTH luxR-type" evidence="4">
    <location>
        <begin position="940"/>
        <end position="1005"/>
    </location>
</feature>
<evidence type="ECO:0000256" key="1">
    <source>
        <dbReference type="ARBA" id="ARBA00022741"/>
    </source>
</evidence>
<keyword evidence="2" id="KW-0067">ATP-binding</keyword>
<dbReference type="InterPro" id="IPR000792">
    <property type="entry name" value="Tscrpt_reg_LuxR_C"/>
</dbReference>
<dbReference type="CDD" id="cd06170">
    <property type="entry name" value="LuxR_C_like"/>
    <property type="match status" value="1"/>
</dbReference>
<dbReference type="PANTHER" id="PTHR16305:SF35">
    <property type="entry name" value="TRANSCRIPTIONAL ACTIVATOR DOMAIN"/>
    <property type="match status" value="1"/>
</dbReference>
<keyword evidence="1" id="KW-0547">Nucleotide-binding</keyword>
<protein>
    <submittedName>
        <fullName evidence="5">Helix-turn-helix transcriptional regulator</fullName>
    </submittedName>
</protein>
<dbReference type="PROSITE" id="PS00622">
    <property type="entry name" value="HTH_LUXR_1"/>
    <property type="match status" value="1"/>
</dbReference>
<dbReference type="EMBL" id="CP040916">
    <property type="protein sequence ID" value="QDQ10102.1"/>
    <property type="molecule type" value="Genomic_DNA"/>
</dbReference>
<evidence type="ECO:0000259" key="4">
    <source>
        <dbReference type="PROSITE" id="PS50043"/>
    </source>
</evidence>
<dbReference type="GO" id="GO:0004016">
    <property type="term" value="F:adenylate cyclase activity"/>
    <property type="evidence" value="ECO:0007669"/>
    <property type="project" value="TreeGrafter"/>
</dbReference>
<dbReference type="GO" id="GO:0005737">
    <property type="term" value="C:cytoplasm"/>
    <property type="evidence" value="ECO:0007669"/>
    <property type="project" value="TreeGrafter"/>
</dbReference>
<dbReference type="InterPro" id="IPR036388">
    <property type="entry name" value="WH-like_DNA-bd_sf"/>
</dbReference>
<feature type="compositionally biased region" description="Gly residues" evidence="3">
    <location>
        <begin position="929"/>
        <end position="943"/>
    </location>
</feature>
<reference evidence="5 6" key="1">
    <citation type="journal article" date="2019" name="J. Ind. Microbiol. Biotechnol.">
        <title>The complete genomic sequence of Streptomyces spectabilis NRRL-2792 and identification of secondary metabolite biosynthetic gene clusters.</title>
        <authorList>
            <person name="Sinha A."/>
            <person name="Phillips-Salemka S."/>
            <person name="Niraula T.A."/>
            <person name="Short K.A."/>
            <person name="Niraula N.P."/>
        </authorList>
    </citation>
    <scope>NUCLEOTIDE SEQUENCE [LARGE SCALE GENOMIC DNA]</scope>
    <source>
        <strain evidence="5 6">NRRL 2792</strain>
    </source>
</reference>
<evidence type="ECO:0000256" key="2">
    <source>
        <dbReference type="ARBA" id="ARBA00022840"/>
    </source>
</evidence>
<evidence type="ECO:0000313" key="5">
    <source>
        <dbReference type="EMBL" id="QDQ10102.1"/>
    </source>
</evidence>
<dbReference type="InterPro" id="IPR027417">
    <property type="entry name" value="P-loop_NTPase"/>
</dbReference>
<feature type="region of interest" description="Disordered" evidence="3">
    <location>
        <begin position="897"/>
        <end position="946"/>
    </location>
</feature>
<dbReference type="GO" id="GO:0003677">
    <property type="term" value="F:DNA binding"/>
    <property type="evidence" value="ECO:0007669"/>
    <property type="project" value="InterPro"/>
</dbReference>
<sequence length="1010" mass="107285">MDAEVRNPFVEWMARFRWLPGVIALNSAGSRFSDVGESSISWVGASERLGQTIRQCRAGVSRQVRGRSRLMNVVERDEEFSIMEGMLGVTVAGQGGALLVSGAAASGKTALLRAFGARAQAAGALLLQATASDAERDMPLGVMGQLLLGAELPDVDTTRAARLVDLVAVTVPTRRARVTLPATVVNAITELGGIVLEKAKERPVVLIIDDVHHADPYSLEGLLYLARRLDASRILMLLGESGSGLSGNTGSGAARFHMDLLRVAGCRNIRLGPLTRRGVAEMAVSFGGHEQRWWGTRPLVAELHRIGGGNPLLTRALIEDGRGPGAGSGGPAGLVPGEAYEQAVTMCLFRSDTALRNTAWALAVLGPHAAHAELAEVLGVSRESAYRSLDALRAGGLLGSDWFRHEASRAAVLRSMEPGHRAHLEARAAEVLHEHGRAATEVVRHLVQAGPVDAVWALPTLLEAAERALADDEVGLALACLRVARDSCADERRSLEIRAALTRAAWRVNPATAAQHLPALTAGALAGRVSTRHAAELVGHLLWFGQVDQATAVLRAAEKSRAAGAAPGAGTPHRLDDVRLWLAYEYPGLPRPARVSGEASWGAGPARSAHERAATLVRAVLDGAGDDVVVRAEQILQGTRLDDGTVPALVVALNSLILADRLDKAAYWCETLFKEATARGVPMWQAQLASVKARVEVRLGGLAAADRSAHTAIALVPAEGWGVALAAPVAVAVYAETALGRLDDAAAHLCVPVPEMAFHTPDGLVYLWARGHYYLAAGRPYAALDDFRTCGDLMTCWDLDLPGLVPWRTDAAQAQLALGDERRAHDLAEEQLALVGPGTAWTRGVSLRVLARTLAPARRPPLLEEAVEILRETGHRLELARATDELARAHRELGGAGQARSLARKAQQLARECGVPAPAAPRPADTGTPRGGDGAWATPGGGRPAELSDAELRVATLAARGHTNRQIADKLFITISTVEQHLTRAYRKLDVQRRTDLTEKIRPAAGTGSR</sequence>
<dbReference type="InterPro" id="IPR041664">
    <property type="entry name" value="AAA_16"/>
</dbReference>
<dbReference type="SUPFAM" id="SSF52540">
    <property type="entry name" value="P-loop containing nucleoside triphosphate hydrolases"/>
    <property type="match status" value="1"/>
</dbReference>
<proteinExistence type="predicted"/>
<dbReference type="Proteomes" id="UP000316806">
    <property type="component" value="Chromosome"/>
</dbReference>
<dbReference type="SUPFAM" id="SSF46894">
    <property type="entry name" value="C-terminal effector domain of the bipartite response regulators"/>
    <property type="match status" value="1"/>
</dbReference>
<accession>A0A516R386</accession>
<dbReference type="PROSITE" id="PS50043">
    <property type="entry name" value="HTH_LUXR_2"/>
    <property type="match status" value="1"/>
</dbReference>
<dbReference type="PRINTS" id="PR00038">
    <property type="entry name" value="HTHLUXR"/>
</dbReference>
<dbReference type="Gene3D" id="1.10.10.10">
    <property type="entry name" value="Winged helix-like DNA-binding domain superfamily/Winged helix DNA-binding domain"/>
    <property type="match status" value="1"/>
</dbReference>
<dbReference type="Pfam" id="PF00196">
    <property type="entry name" value="GerE"/>
    <property type="match status" value="1"/>
</dbReference>
<dbReference type="GO" id="GO:0006355">
    <property type="term" value="P:regulation of DNA-templated transcription"/>
    <property type="evidence" value="ECO:0007669"/>
    <property type="project" value="InterPro"/>
</dbReference>
<gene>
    <name evidence="5" type="ORF">FH965_05660</name>
</gene>
<name>A0A516R386_STRST</name>